<feature type="region of interest" description="Disordered" evidence="1">
    <location>
        <begin position="385"/>
        <end position="410"/>
    </location>
</feature>
<dbReference type="AlphaFoldDB" id="A0AAV6TVV3"/>
<comment type="caution">
    <text evidence="2">The sequence shown here is derived from an EMBL/GenBank/DDBJ whole genome shotgun (WGS) entry which is preliminary data.</text>
</comment>
<accession>A0AAV6TVV3</accession>
<evidence type="ECO:0000256" key="1">
    <source>
        <dbReference type="SAM" id="MobiDB-lite"/>
    </source>
</evidence>
<gene>
    <name evidence="2" type="ORF">JTE90_029258</name>
</gene>
<protein>
    <submittedName>
        <fullName evidence="2">Uncharacterized protein</fullName>
    </submittedName>
</protein>
<sequence>MSYCQAEEKNLDIYKELKESTPVQATHLSTTHVAGSMQQMVLHSMKNILSREIILRWDFEEEGCAYLVLKFQTISRRRFQTAASIANHGNGPTTESHQSADSRRPYYRTPPSALIFSAARTTRKCALQRPWSGSCTGAGFDQEGFPLGGLVISQSDTDMDLEMDMTASSVGKYALKPSALSKIMDYGRLGDTKLDNVIDDVVREINVLNDNDSSNIEMTKCTEVSEFASNDMLKNPMESNLTGNDLINAEIGHLNSNDSGAALGSGFSAGRISGINGNGLTGDDKILTNDKHGNSAAFNREEFNQCNKITEINSAINAKQIMHKMALAQAPHYANQDTANEMFDMLEQEIDQLNNELEYIGLCPIPNCPIHLNCQQDSTKSIKRPLTPNENADDSALGFTKPSKKHTSKSMILSSHNGISTNNKYSQLMQPTSHNVSVTPTTKTNVPSPKTPSKVEPKNKTFITHFLKMCNNLLPRPLPQNLQKWVQKILIPTMSL</sequence>
<evidence type="ECO:0000313" key="3">
    <source>
        <dbReference type="Proteomes" id="UP000827092"/>
    </source>
</evidence>
<dbReference type="EMBL" id="JAFNEN010000950">
    <property type="protein sequence ID" value="KAG8175773.1"/>
    <property type="molecule type" value="Genomic_DNA"/>
</dbReference>
<feature type="region of interest" description="Disordered" evidence="1">
    <location>
        <begin position="432"/>
        <end position="457"/>
    </location>
</feature>
<name>A0AAV6TVV3_9ARAC</name>
<reference evidence="2 3" key="1">
    <citation type="journal article" date="2022" name="Nat. Ecol. Evol.">
        <title>A masculinizing supergene underlies an exaggerated male reproductive morph in a spider.</title>
        <authorList>
            <person name="Hendrickx F."/>
            <person name="De Corte Z."/>
            <person name="Sonet G."/>
            <person name="Van Belleghem S.M."/>
            <person name="Kostlbacher S."/>
            <person name="Vangestel C."/>
        </authorList>
    </citation>
    <scope>NUCLEOTIDE SEQUENCE [LARGE SCALE GENOMIC DNA]</scope>
    <source>
        <strain evidence="2">W744_W776</strain>
    </source>
</reference>
<keyword evidence="3" id="KW-1185">Reference proteome</keyword>
<organism evidence="2 3">
    <name type="scientific">Oedothorax gibbosus</name>
    <dbReference type="NCBI Taxonomy" id="931172"/>
    <lineage>
        <taxon>Eukaryota</taxon>
        <taxon>Metazoa</taxon>
        <taxon>Ecdysozoa</taxon>
        <taxon>Arthropoda</taxon>
        <taxon>Chelicerata</taxon>
        <taxon>Arachnida</taxon>
        <taxon>Araneae</taxon>
        <taxon>Araneomorphae</taxon>
        <taxon>Entelegynae</taxon>
        <taxon>Araneoidea</taxon>
        <taxon>Linyphiidae</taxon>
        <taxon>Erigoninae</taxon>
        <taxon>Oedothorax</taxon>
    </lineage>
</organism>
<proteinExistence type="predicted"/>
<evidence type="ECO:0000313" key="2">
    <source>
        <dbReference type="EMBL" id="KAG8175773.1"/>
    </source>
</evidence>
<feature type="compositionally biased region" description="Polar residues" evidence="1">
    <location>
        <begin position="432"/>
        <end position="448"/>
    </location>
</feature>
<dbReference type="Proteomes" id="UP000827092">
    <property type="component" value="Unassembled WGS sequence"/>
</dbReference>